<protein>
    <submittedName>
        <fullName evidence="4">Carbonic anhydrase 1-like</fullName>
    </submittedName>
</protein>
<dbReference type="InterPro" id="IPR023561">
    <property type="entry name" value="Carbonic_anhydrase_a-class"/>
</dbReference>
<gene>
    <name evidence="4" type="primary">LOC117572512</name>
</gene>
<dbReference type="SUPFAM" id="SSF51069">
    <property type="entry name" value="Carbonic anhydrase"/>
    <property type="match status" value="1"/>
</dbReference>
<dbReference type="Pfam" id="PF00194">
    <property type="entry name" value="Carb_anhydrase"/>
    <property type="match status" value="1"/>
</dbReference>
<evidence type="ECO:0000313" key="4">
    <source>
        <dbReference type="RefSeq" id="XP_034111257.2"/>
    </source>
</evidence>
<dbReference type="RefSeq" id="XP_034111257.2">
    <property type="nucleotide sequence ID" value="XM_034255366.2"/>
</dbReference>
<dbReference type="OrthoDB" id="429145at2759"/>
<evidence type="ECO:0000313" key="3">
    <source>
        <dbReference type="Proteomes" id="UP000515160"/>
    </source>
</evidence>
<organism evidence="3 4">
    <name type="scientific">Drosophila albomicans</name>
    <name type="common">Fruit fly</name>
    <dbReference type="NCBI Taxonomy" id="7291"/>
    <lineage>
        <taxon>Eukaryota</taxon>
        <taxon>Metazoa</taxon>
        <taxon>Ecdysozoa</taxon>
        <taxon>Arthropoda</taxon>
        <taxon>Hexapoda</taxon>
        <taxon>Insecta</taxon>
        <taxon>Pterygota</taxon>
        <taxon>Neoptera</taxon>
        <taxon>Endopterygota</taxon>
        <taxon>Diptera</taxon>
        <taxon>Brachycera</taxon>
        <taxon>Muscomorpha</taxon>
        <taxon>Ephydroidea</taxon>
        <taxon>Drosophilidae</taxon>
        <taxon>Drosophila</taxon>
    </lineage>
</organism>
<dbReference type="GeneID" id="117572512"/>
<evidence type="ECO:0000259" key="2">
    <source>
        <dbReference type="PROSITE" id="PS51144"/>
    </source>
</evidence>
<dbReference type="PANTHER" id="PTHR18952">
    <property type="entry name" value="CARBONIC ANHYDRASE"/>
    <property type="match status" value="1"/>
</dbReference>
<dbReference type="GO" id="GO:0005737">
    <property type="term" value="C:cytoplasm"/>
    <property type="evidence" value="ECO:0007669"/>
    <property type="project" value="TreeGrafter"/>
</dbReference>
<dbReference type="AlphaFoldDB" id="A0A6P8Z2Z8"/>
<evidence type="ECO:0000256" key="1">
    <source>
        <dbReference type="ARBA" id="ARBA00010718"/>
    </source>
</evidence>
<dbReference type="GO" id="GO:0008270">
    <property type="term" value="F:zinc ion binding"/>
    <property type="evidence" value="ECO:0007669"/>
    <property type="project" value="InterPro"/>
</dbReference>
<sequence length="283" mass="32779">MKDTQQCSGKLQNPIEVDELRSEPKEFPELHYFNIDITPERVHISNNGHSVVVRMNFEMGREPRMRGGPLERNSSYQFEQMQFQWGANGTVGSEHEFPIELHLVFRSIDFKDYKTALGYDHGIAVMGFYFRVSEMDHTYLEEFMQKLSTISRKGMSADLEKPVSLRKILPWNLLNYYCYTGSLTMSPCAEKVIWIDYWDPISISQRQLNQFRELTVHDDHLKNNNPTTWRINDRIIYANSPPMPEFMKGPQTNPVTSAPSSSSCNVSKGLVFLLVSFAHLLKI</sequence>
<keyword evidence="3" id="KW-1185">Reference proteome</keyword>
<dbReference type="Gene3D" id="3.10.200.10">
    <property type="entry name" value="Alpha carbonic anhydrase"/>
    <property type="match status" value="1"/>
</dbReference>
<dbReference type="InterPro" id="IPR036398">
    <property type="entry name" value="CA_dom_sf"/>
</dbReference>
<dbReference type="SMART" id="SM01057">
    <property type="entry name" value="Carb_anhydrase"/>
    <property type="match status" value="1"/>
</dbReference>
<dbReference type="CDD" id="cd00326">
    <property type="entry name" value="alpha_CA"/>
    <property type="match status" value="1"/>
</dbReference>
<accession>A0A6P8Z2Z8</accession>
<feature type="domain" description="Alpha-carbonic anhydrase" evidence="2">
    <location>
        <begin position="1"/>
        <end position="240"/>
    </location>
</feature>
<dbReference type="Proteomes" id="UP000515160">
    <property type="component" value="Chromosome 3"/>
</dbReference>
<dbReference type="PANTHER" id="PTHR18952:SF124">
    <property type="entry name" value="CARBONIC ANHYDRASE 7"/>
    <property type="match status" value="1"/>
</dbReference>
<dbReference type="PROSITE" id="PS51144">
    <property type="entry name" value="ALPHA_CA_2"/>
    <property type="match status" value="1"/>
</dbReference>
<proteinExistence type="inferred from homology"/>
<reference evidence="4" key="1">
    <citation type="submission" date="2025-08" db="UniProtKB">
        <authorList>
            <consortium name="RefSeq"/>
        </authorList>
    </citation>
    <scope>IDENTIFICATION</scope>
    <source>
        <strain evidence="4">15112-1751.03</strain>
        <tissue evidence="4">Whole Adult</tissue>
    </source>
</reference>
<dbReference type="GO" id="GO:0004089">
    <property type="term" value="F:carbonate dehydratase activity"/>
    <property type="evidence" value="ECO:0007669"/>
    <property type="project" value="InterPro"/>
</dbReference>
<dbReference type="InterPro" id="IPR001148">
    <property type="entry name" value="CA_dom"/>
</dbReference>
<comment type="similarity">
    <text evidence="1">Belongs to the alpha-carbonic anhydrase family.</text>
</comment>
<name>A0A6P8Z2Z8_DROAB</name>